<comment type="caution">
    <text evidence="2">The sequence shown here is derived from an EMBL/GenBank/DDBJ whole genome shotgun (WGS) entry which is preliminary data.</text>
</comment>
<name>A0A1V3W9T7_MYCKA</name>
<dbReference type="Proteomes" id="UP000188532">
    <property type="component" value="Unassembled WGS sequence"/>
</dbReference>
<dbReference type="InterPro" id="IPR013228">
    <property type="entry name" value="PE-PPE_C"/>
</dbReference>
<reference evidence="2 3" key="1">
    <citation type="submission" date="2017-02" db="EMBL/GenBank/DDBJ databases">
        <title>Complete genome sequences of Mycobacterium kansasii strains isolated from rhesus macaques.</title>
        <authorList>
            <person name="Panda A."/>
            <person name="Nagaraj S."/>
            <person name="Zhao X."/>
            <person name="Tettelin H."/>
            <person name="Detolla L.J."/>
        </authorList>
    </citation>
    <scope>NUCLEOTIDE SEQUENCE [LARGE SCALE GENOMIC DNA]</scope>
    <source>
        <strain evidence="2 3">11-3469</strain>
    </source>
</reference>
<sequence>MVQSAKVLNDAIMTQNGNPTLVFGYSQSASVASLEMQHLLTLPAGQRPTADQLSFVLAANPTAPTADSSSASTVCTSRFWICRSSAPPGQRLPDH</sequence>
<proteinExistence type="predicted"/>
<feature type="domain" description="PE-PPE" evidence="1">
    <location>
        <begin position="2"/>
        <end position="64"/>
    </location>
</feature>
<dbReference type="EMBL" id="MVBN01000018">
    <property type="protein sequence ID" value="OOK63518.1"/>
    <property type="molecule type" value="Genomic_DNA"/>
</dbReference>
<dbReference type="Pfam" id="PF08237">
    <property type="entry name" value="PE-PPE"/>
    <property type="match status" value="1"/>
</dbReference>
<gene>
    <name evidence="2" type="ORF">BZL29_8499</name>
</gene>
<accession>A0A1V3W9T7</accession>
<organism evidence="2 3">
    <name type="scientific">Mycobacterium kansasii</name>
    <dbReference type="NCBI Taxonomy" id="1768"/>
    <lineage>
        <taxon>Bacteria</taxon>
        <taxon>Bacillati</taxon>
        <taxon>Actinomycetota</taxon>
        <taxon>Actinomycetes</taxon>
        <taxon>Mycobacteriales</taxon>
        <taxon>Mycobacteriaceae</taxon>
        <taxon>Mycobacterium</taxon>
    </lineage>
</organism>
<evidence type="ECO:0000259" key="1">
    <source>
        <dbReference type="Pfam" id="PF08237"/>
    </source>
</evidence>
<dbReference type="AlphaFoldDB" id="A0A1V3W9T7"/>
<protein>
    <submittedName>
        <fullName evidence="2">PE-PPE domain protein</fullName>
    </submittedName>
</protein>
<evidence type="ECO:0000313" key="3">
    <source>
        <dbReference type="Proteomes" id="UP000188532"/>
    </source>
</evidence>
<evidence type="ECO:0000313" key="2">
    <source>
        <dbReference type="EMBL" id="OOK63518.1"/>
    </source>
</evidence>